<evidence type="ECO:0000313" key="3">
    <source>
        <dbReference type="Proteomes" id="UP001153642"/>
    </source>
</evidence>
<dbReference type="RefSeq" id="WP_277900284.1">
    <property type="nucleotide sequence ID" value="NZ_JAPMUA010000004.1"/>
</dbReference>
<dbReference type="EMBL" id="JAPMUA010000004">
    <property type="protein sequence ID" value="MDG3586551.1"/>
    <property type="molecule type" value="Genomic_DNA"/>
</dbReference>
<sequence length="452" mass="51905">MYTFSNKLKLASIILMVVGFLGIGLGFINSPSTIEEAKAMVAQDAHHGGGHGESTHEAAAVEEHHAEAGVHADVHGDEAASHQSHDEHTLSKLQNRPWAAFFIAAFFFFMLALGTLVFYAIQHVAQVGWSPVLFRVMEAISSYLFPGAVILYVFFVLTSAFHLNHLYIWMDPNVMAHDEILQLKSGYLNIPFFLIRSLIFLAGWIIYRHFAIKNSYAQDDAKDNTYYKKNFKMSVFFLLFFFVTESIMAWDWFMGLEPHWYSTLFAWYVFASMFVSAVTVIAMVTMYLKSKGLLEFVNDSHIHDLAKFMFGLSIFWTYLWFGQFMLIWYANIPEEAGYFLTRIEHYNGIFFGMLVFNFVCPFLVLMNSDFKRVNWFVMIAGISILIGHYMDIFQIVMPSTVGEHWGFGVPEIGSILFFLGLFIFVVFSALAKTPSFLAKRNPFVEESKHFHY</sequence>
<feature type="transmembrane region" description="Helical" evidence="1">
    <location>
        <begin position="412"/>
        <end position="431"/>
    </location>
</feature>
<feature type="transmembrane region" description="Helical" evidence="1">
    <location>
        <begin position="235"/>
        <end position="253"/>
    </location>
</feature>
<feature type="transmembrane region" description="Helical" evidence="1">
    <location>
        <begin position="265"/>
        <end position="288"/>
    </location>
</feature>
<feature type="transmembrane region" description="Helical" evidence="1">
    <location>
        <begin position="187"/>
        <end position="207"/>
    </location>
</feature>
<protein>
    <submittedName>
        <fullName evidence="2">Quinol:cytochrome C oxidoreductase</fullName>
    </submittedName>
</protein>
<comment type="caution">
    <text evidence="2">The sequence shown here is derived from an EMBL/GenBank/DDBJ whole genome shotgun (WGS) entry which is preliminary data.</text>
</comment>
<reference evidence="2" key="1">
    <citation type="submission" date="2022-11" db="EMBL/GenBank/DDBJ databases">
        <title>High-quality draft genome sequence of Galbibacter sp. strain CMA-7.</title>
        <authorList>
            <person name="Wei L."/>
            <person name="Dong C."/>
            <person name="Shao Z."/>
        </authorList>
    </citation>
    <scope>NUCLEOTIDE SEQUENCE</scope>
    <source>
        <strain evidence="2">CMA-7</strain>
    </source>
</reference>
<feature type="transmembrane region" description="Helical" evidence="1">
    <location>
        <begin position="308"/>
        <end position="329"/>
    </location>
</feature>
<keyword evidence="1" id="KW-0472">Membrane</keyword>
<dbReference type="PANTHER" id="PTHR43044:SF1">
    <property type="entry name" value="QUINOL:CYTOCHROME C OXIDOREDUCTASE QUINONE-BINDING SUBUNIT 2"/>
    <property type="match status" value="1"/>
</dbReference>
<keyword evidence="3" id="KW-1185">Reference proteome</keyword>
<evidence type="ECO:0000313" key="2">
    <source>
        <dbReference type="EMBL" id="MDG3586551.1"/>
    </source>
</evidence>
<proteinExistence type="predicted"/>
<feature type="transmembrane region" description="Helical" evidence="1">
    <location>
        <begin position="12"/>
        <end position="30"/>
    </location>
</feature>
<name>A0ABT6FTY2_9FLAO</name>
<organism evidence="2 3">
    <name type="scientific">Galbibacter pacificus</name>
    <dbReference type="NCBI Taxonomy" id="2996052"/>
    <lineage>
        <taxon>Bacteria</taxon>
        <taxon>Pseudomonadati</taxon>
        <taxon>Bacteroidota</taxon>
        <taxon>Flavobacteriia</taxon>
        <taxon>Flavobacteriales</taxon>
        <taxon>Flavobacteriaceae</taxon>
        <taxon>Galbibacter</taxon>
    </lineage>
</organism>
<feature type="transmembrane region" description="Helical" evidence="1">
    <location>
        <begin position="98"/>
        <end position="121"/>
    </location>
</feature>
<keyword evidence="1" id="KW-1133">Transmembrane helix</keyword>
<keyword evidence="1" id="KW-0812">Transmembrane</keyword>
<feature type="transmembrane region" description="Helical" evidence="1">
    <location>
        <begin position="142"/>
        <end position="167"/>
    </location>
</feature>
<feature type="transmembrane region" description="Helical" evidence="1">
    <location>
        <begin position="349"/>
        <end position="366"/>
    </location>
</feature>
<accession>A0ABT6FTY2</accession>
<feature type="transmembrane region" description="Helical" evidence="1">
    <location>
        <begin position="373"/>
        <end position="392"/>
    </location>
</feature>
<evidence type="ECO:0000256" key="1">
    <source>
        <dbReference type="SAM" id="Phobius"/>
    </source>
</evidence>
<gene>
    <name evidence="2" type="ORF">OSR52_11800</name>
</gene>
<dbReference type="Proteomes" id="UP001153642">
    <property type="component" value="Unassembled WGS sequence"/>
</dbReference>
<dbReference type="PANTHER" id="PTHR43044">
    <property type="match status" value="1"/>
</dbReference>